<reference evidence="2 3" key="1">
    <citation type="journal article" date="2024" name="Nat. Commun.">
        <title>Phylogenomics reveals the evolutionary origins of lichenization in chlorophyte algae.</title>
        <authorList>
            <person name="Puginier C."/>
            <person name="Libourel C."/>
            <person name="Otte J."/>
            <person name="Skaloud P."/>
            <person name="Haon M."/>
            <person name="Grisel S."/>
            <person name="Petersen M."/>
            <person name="Berrin J.G."/>
            <person name="Delaux P.M."/>
            <person name="Dal Grande F."/>
            <person name="Keller J."/>
        </authorList>
    </citation>
    <scope>NUCLEOTIDE SEQUENCE [LARGE SCALE GENOMIC DNA]</scope>
    <source>
        <strain evidence="2 3">SAG 2523</strain>
    </source>
</reference>
<comment type="caution">
    <text evidence="2">The sequence shown here is derived from an EMBL/GenBank/DDBJ whole genome shotgun (WGS) entry which is preliminary data.</text>
</comment>
<dbReference type="Proteomes" id="UP001485043">
    <property type="component" value="Unassembled WGS sequence"/>
</dbReference>
<accession>A0AAW1T2Z9</accession>
<gene>
    <name evidence="2" type="ORF">WJX84_011661</name>
</gene>
<feature type="region of interest" description="Disordered" evidence="1">
    <location>
        <begin position="173"/>
        <end position="193"/>
    </location>
</feature>
<sequence length="374" mass="39427">MGDAPGGVEWPLPGDVGADPWELEACSVLLGTQFHNKPVAPEPCGSQAAPERQSSKSRSSCEACGSSSCIDSFKQLSAALSAEASPTSAAGVSAVKNEPGIKVLIQREAEAILRPANIPLEPTSAESLPVPSFPEMDDIEQGLPASSPPQQQPIFPTPASKRYKKSQKFPIVGGLHPEPTSSADPVSSHKARRGRHVSCFRGLKIKGLMDSLQQPHTGSHGGMSSPMAAVHQISALGKIPGSATATPSEALRIQSVKDMLVHPGWSAVVPSMMSNMGIIVLLCSVFFKPAAGLRFQGRTLTKGQFSRQPGIQDPAKLKACLGLDDFHTKLARHAWTEASNALAQLQTERGDIMAEMDTSKMDASTLAAQAAAMR</sequence>
<dbReference type="EMBL" id="JALJOV010000418">
    <property type="protein sequence ID" value="KAK9863890.1"/>
    <property type="molecule type" value="Genomic_DNA"/>
</dbReference>
<organism evidence="2 3">
    <name type="scientific">Apatococcus fuscideae</name>
    <dbReference type="NCBI Taxonomy" id="2026836"/>
    <lineage>
        <taxon>Eukaryota</taxon>
        <taxon>Viridiplantae</taxon>
        <taxon>Chlorophyta</taxon>
        <taxon>core chlorophytes</taxon>
        <taxon>Trebouxiophyceae</taxon>
        <taxon>Chlorellales</taxon>
        <taxon>Chlorellaceae</taxon>
        <taxon>Apatococcus</taxon>
    </lineage>
</organism>
<evidence type="ECO:0000256" key="1">
    <source>
        <dbReference type="SAM" id="MobiDB-lite"/>
    </source>
</evidence>
<feature type="compositionally biased region" description="Low complexity" evidence="1">
    <location>
        <begin position="56"/>
        <end position="67"/>
    </location>
</feature>
<evidence type="ECO:0000313" key="2">
    <source>
        <dbReference type="EMBL" id="KAK9863890.1"/>
    </source>
</evidence>
<proteinExistence type="predicted"/>
<evidence type="ECO:0000313" key="3">
    <source>
        <dbReference type="Proteomes" id="UP001485043"/>
    </source>
</evidence>
<dbReference type="AlphaFoldDB" id="A0AAW1T2Z9"/>
<protein>
    <submittedName>
        <fullName evidence="2">Uncharacterized protein</fullName>
    </submittedName>
</protein>
<feature type="region of interest" description="Disordered" evidence="1">
    <location>
        <begin position="39"/>
        <end position="67"/>
    </location>
</feature>
<name>A0AAW1T2Z9_9CHLO</name>
<keyword evidence="3" id="KW-1185">Reference proteome</keyword>